<comment type="caution">
    <text evidence="4">The sequence shown here is derived from an EMBL/GenBank/DDBJ whole genome shotgun (WGS) entry which is preliminary data.</text>
</comment>
<dbReference type="InterPro" id="IPR027417">
    <property type="entry name" value="P-loop_NTPase"/>
</dbReference>
<dbReference type="SUPFAM" id="SSF52540">
    <property type="entry name" value="P-loop containing nucleoside triphosphate hydrolases"/>
    <property type="match status" value="1"/>
</dbReference>
<gene>
    <name evidence="4" type="ORF">M0812_26102</name>
</gene>
<evidence type="ECO:0000313" key="5">
    <source>
        <dbReference type="Proteomes" id="UP001146793"/>
    </source>
</evidence>
<organism evidence="4 5">
    <name type="scientific">Anaeramoeba flamelloides</name>
    <dbReference type="NCBI Taxonomy" id="1746091"/>
    <lineage>
        <taxon>Eukaryota</taxon>
        <taxon>Metamonada</taxon>
        <taxon>Anaeramoebidae</taxon>
        <taxon>Anaeramoeba</taxon>
    </lineage>
</organism>
<dbReference type="PANTHER" id="PTHR12435">
    <property type="match status" value="1"/>
</dbReference>
<evidence type="ECO:0000256" key="2">
    <source>
        <dbReference type="ARBA" id="ARBA00022840"/>
    </source>
</evidence>
<reference evidence="4" key="1">
    <citation type="submission" date="2022-08" db="EMBL/GenBank/DDBJ databases">
        <title>Novel sulphate-reducing endosymbionts in the free-living metamonad Anaeramoeba.</title>
        <authorList>
            <person name="Jerlstrom-Hultqvist J."/>
            <person name="Cepicka I."/>
            <person name="Gallot-Lavallee L."/>
            <person name="Salas-Leiva D."/>
            <person name="Curtis B.A."/>
            <person name="Zahonova K."/>
            <person name="Pipaliya S."/>
            <person name="Dacks J."/>
            <person name="Roger A.J."/>
        </authorList>
    </citation>
    <scope>NUCLEOTIDE SEQUENCE</scope>
    <source>
        <strain evidence="4">Busselton2</strain>
    </source>
</reference>
<sequence>MPLIIISGLPCSGKTTLANKLKEKFKKKMRVEVINIEKLGLNRNKCHFDLKSEIQFRGSFKSTVNRALSGNTLVIADGINGIKGFRYELYCSARELGTTFCLLYCTTSPDLVRDWNNTREEEDKYSSEILDDLIQKFEKPDTENYWDRPLIPIDPNSELDLDQIEKIAVQGKKLRARQATKIHIKRKSNILFEQGKIAQDVLDQIFEVMKTAQSGETFNVICFYTQTKKKFMIKKKASLPKLLRVKKQFTKTIENLNISQPDEYFTLFVDYCQKNI</sequence>
<evidence type="ECO:0000256" key="3">
    <source>
        <dbReference type="ARBA" id="ARBA00025768"/>
    </source>
</evidence>
<dbReference type="EMBL" id="JANTQA010000063">
    <property type="protein sequence ID" value="KAJ3426536.1"/>
    <property type="molecule type" value="Genomic_DNA"/>
</dbReference>
<dbReference type="AlphaFoldDB" id="A0AAV7YDA1"/>
<proteinExistence type="inferred from homology"/>
<dbReference type="Proteomes" id="UP001146793">
    <property type="component" value="Unassembled WGS sequence"/>
</dbReference>
<accession>A0AAV7YDA1</accession>
<name>A0AAV7YDA1_9EUKA</name>
<evidence type="ECO:0000256" key="1">
    <source>
        <dbReference type="ARBA" id="ARBA00022741"/>
    </source>
</evidence>
<dbReference type="Pfam" id="PF08433">
    <property type="entry name" value="KTI12"/>
    <property type="match status" value="1"/>
</dbReference>
<comment type="similarity">
    <text evidence="3">Belongs to the KTI12 family.</text>
</comment>
<keyword evidence="1" id="KW-0547">Nucleotide-binding</keyword>
<dbReference type="Gene3D" id="3.40.50.300">
    <property type="entry name" value="P-loop containing nucleotide triphosphate hydrolases"/>
    <property type="match status" value="1"/>
</dbReference>
<evidence type="ECO:0000313" key="4">
    <source>
        <dbReference type="EMBL" id="KAJ3426536.1"/>
    </source>
</evidence>
<keyword evidence="2" id="KW-0067">ATP-binding</keyword>
<dbReference type="GO" id="GO:0005524">
    <property type="term" value="F:ATP binding"/>
    <property type="evidence" value="ECO:0007669"/>
    <property type="project" value="UniProtKB-KW"/>
</dbReference>
<protein>
    <submittedName>
        <fullName evidence="4">Protein kti12</fullName>
    </submittedName>
</protein>
<dbReference type="InterPro" id="IPR013641">
    <property type="entry name" value="KTI12/PSTK"/>
</dbReference>